<dbReference type="Gene3D" id="3.10.310.70">
    <property type="match status" value="1"/>
</dbReference>
<dbReference type="SUPFAM" id="SSF51556">
    <property type="entry name" value="Metallo-dependent hydrolases"/>
    <property type="match status" value="1"/>
</dbReference>
<dbReference type="RefSeq" id="WP_144903597.1">
    <property type="nucleotide sequence ID" value="NZ_JACHOA010000004.1"/>
</dbReference>
<sequence length="567" mass="59799">MRKPLRLTLLATSLLTIAAPSTAQFKDAVGNQPPVPADVIYVHGHVSTPAGWQEAIAVSGSTIVGTGSEADLAKHRTATTKVIDLEGRTVLPGLIDMHVHAVDAGLQANNCIFPQGAAMATAIATVKACAAKARPGAWIEGGQWDGSSLGKAKPTAKLLDAVAPANPVVLHDISLHSVWVNSAALKEAGITRDTPNPAGGVIERDAKGNPTGVLRETAAIALLNKVPAPSEEERIAALDRATHAMLAQGITAYEEALMASANAKIYAALADRGRLVQYVRTCMWDNDQDLIAQRQIYARPRLDLGCVKMILDGVPTDAHTAAMLEPYADADHALGPERQKGSLIIDAPSIIARITRYDAAGLTVKLHAAGDASVRAALDGIAAARKANGGYGPHHEIAHANFIAPEDVARAAQLGATYEFSPYLWFPSPPVRDVVTTVGPKRMERFTPVRDALDAGARVLMGSDWPVIPSMSPWVAIETLVTRQAPGGSAEVLSPSQRVSVTDAVTMLTTNAARQLGIGHITGSIEPGKQADFIVIDRDIFAVAPTQIHQTRVLRTVVGGKEVYSAQ</sequence>
<feature type="chain" id="PRO_5030858855" description="Amidohydrolase 3 domain-containing protein" evidence="1">
    <location>
        <begin position="24"/>
        <end position="567"/>
    </location>
</feature>
<dbReference type="Proteomes" id="UP000538566">
    <property type="component" value="Unassembled WGS sequence"/>
</dbReference>
<dbReference type="Gene3D" id="3.20.20.140">
    <property type="entry name" value="Metal-dependent hydrolases"/>
    <property type="match status" value="1"/>
</dbReference>
<dbReference type="PANTHER" id="PTHR22642">
    <property type="entry name" value="IMIDAZOLONEPROPIONASE"/>
    <property type="match status" value="1"/>
</dbReference>
<dbReference type="InterPro" id="IPR011059">
    <property type="entry name" value="Metal-dep_hydrolase_composite"/>
</dbReference>
<dbReference type="GO" id="GO:0016810">
    <property type="term" value="F:hydrolase activity, acting on carbon-nitrogen (but not peptide) bonds"/>
    <property type="evidence" value="ECO:0007669"/>
    <property type="project" value="InterPro"/>
</dbReference>
<dbReference type="InterPro" id="IPR013108">
    <property type="entry name" value="Amidohydro_3"/>
</dbReference>
<reference evidence="3 4" key="1">
    <citation type="submission" date="2020-08" db="EMBL/GenBank/DDBJ databases">
        <title>Genomic Encyclopedia of Type Strains, Phase IV (KMG-IV): sequencing the most valuable type-strain genomes for metagenomic binning, comparative biology and taxonomic classification.</title>
        <authorList>
            <person name="Goeker M."/>
        </authorList>
    </citation>
    <scope>NUCLEOTIDE SEQUENCE [LARGE SCALE GENOMIC DNA]</scope>
    <source>
        <strain evidence="3 4">DSM 17507</strain>
    </source>
</reference>
<dbReference type="AlphaFoldDB" id="A0A7W7EUH9"/>
<proteinExistence type="predicted"/>
<evidence type="ECO:0000259" key="2">
    <source>
        <dbReference type="Pfam" id="PF07969"/>
    </source>
</evidence>
<evidence type="ECO:0000313" key="4">
    <source>
        <dbReference type="Proteomes" id="UP000538566"/>
    </source>
</evidence>
<dbReference type="InterPro" id="IPR032466">
    <property type="entry name" value="Metal_Hydrolase"/>
</dbReference>
<accession>A0A7W7EUH9</accession>
<dbReference type="Pfam" id="PF07969">
    <property type="entry name" value="Amidohydro_3"/>
    <property type="match status" value="1"/>
</dbReference>
<feature type="signal peptide" evidence="1">
    <location>
        <begin position="1"/>
        <end position="23"/>
    </location>
</feature>
<dbReference type="EMBL" id="JACHOA010000004">
    <property type="protein sequence ID" value="MBB4614029.1"/>
    <property type="molecule type" value="Genomic_DNA"/>
</dbReference>
<evidence type="ECO:0000313" key="3">
    <source>
        <dbReference type="EMBL" id="MBB4614029.1"/>
    </source>
</evidence>
<dbReference type="SUPFAM" id="SSF51338">
    <property type="entry name" value="Composite domain of metallo-dependent hydrolases"/>
    <property type="match status" value="1"/>
</dbReference>
<dbReference type="CDD" id="cd01300">
    <property type="entry name" value="YtcJ_like"/>
    <property type="match status" value="1"/>
</dbReference>
<name>A0A7W7EUH9_9SPHN</name>
<comment type="caution">
    <text evidence="3">The sequence shown here is derived from an EMBL/GenBank/DDBJ whole genome shotgun (WGS) entry which is preliminary data.</text>
</comment>
<dbReference type="InterPro" id="IPR033932">
    <property type="entry name" value="YtcJ-like"/>
</dbReference>
<gene>
    <name evidence="3" type="ORF">GGR37_002315</name>
</gene>
<dbReference type="PANTHER" id="PTHR22642:SF2">
    <property type="entry name" value="PROTEIN LONG AFTER FAR-RED 3"/>
    <property type="match status" value="1"/>
</dbReference>
<feature type="domain" description="Amidohydrolase 3" evidence="2">
    <location>
        <begin position="81"/>
        <end position="564"/>
    </location>
</feature>
<dbReference type="OrthoDB" id="9811399at2"/>
<organism evidence="3 4">
    <name type="scientific">Novosphingobium taihuense</name>
    <dbReference type="NCBI Taxonomy" id="260085"/>
    <lineage>
        <taxon>Bacteria</taxon>
        <taxon>Pseudomonadati</taxon>
        <taxon>Pseudomonadota</taxon>
        <taxon>Alphaproteobacteria</taxon>
        <taxon>Sphingomonadales</taxon>
        <taxon>Sphingomonadaceae</taxon>
        <taxon>Novosphingobium</taxon>
    </lineage>
</organism>
<dbReference type="Gene3D" id="2.30.40.10">
    <property type="entry name" value="Urease, subunit C, domain 1"/>
    <property type="match status" value="1"/>
</dbReference>
<evidence type="ECO:0000256" key="1">
    <source>
        <dbReference type="SAM" id="SignalP"/>
    </source>
</evidence>
<keyword evidence="1" id="KW-0732">Signal</keyword>
<protein>
    <recommendedName>
        <fullName evidence="2">Amidohydrolase 3 domain-containing protein</fullName>
    </recommendedName>
</protein>
<keyword evidence="4" id="KW-1185">Reference proteome</keyword>